<evidence type="ECO:0000313" key="2">
    <source>
        <dbReference type="EMBL" id="WTW72349.1"/>
    </source>
</evidence>
<dbReference type="GO" id="GO:0016857">
    <property type="term" value="F:racemase and epimerase activity, acting on carbohydrates and derivatives"/>
    <property type="evidence" value="ECO:0007669"/>
    <property type="project" value="InterPro"/>
</dbReference>
<dbReference type="Pfam" id="PF05336">
    <property type="entry name" value="rhaM"/>
    <property type="match status" value="1"/>
</dbReference>
<protein>
    <submittedName>
        <fullName evidence="2">L-rhamnose mutarotase</fullName>
    </submittedName>
</protein>
<reference evidence="2" key="1">
    <citation type="submission" date="2022-10" db="EMBL/GenBank/DDBJ databases">
        <title>The complete genomes of actinobacterial strains from the NBC collection.</title>
        <authorList>
            <person name="Joergensen T.S."/>
            <person name="Alvarez Arevalo M."/>
            <person name="Sterndorff E.B."/>
            <person name="Faurdal D."/>
            <person name="Vuksanovic O."/>
            <person name="Mourched A.-S."/>
            <person name="Charusanti P."/>
            <person name="Shaw S."/>
            <person name="Blin K."/>
            <person name="Weber T."/>
        </authorList>
    </citation>
    <scope>NUCLEOTIDE SEQUENCE</scope>
    <source>
        <strain evidence="2">NBC_00008</strain>
    </source>
</reference>
<dbReference type="AlphaFoldDB" id="A0AAU2VYD5"/>
<dbReference type="InterPro" id="IPR008000">
    <property type="entry name" value="Rham/fucose_mutarotase"/>
</dbReference>
<gene>
    <name evidence="2" type="ORF">OG398_30865</name>
</gene>
<dbReference type="Gene3D" id="3.30.70.100">
    <property type="match status" value="1"/>
</dbReference>
<dbReference type="PANTHER" id="PTHR34389">
    <property type="entry name" value="L-RHAMNOSE MUTAROTASE"/>
    <property type="match status" value="1"/>
</dbReference>
<name>A0AAU2VYD5_9ACTN</name>
<proteinExistence type="predicted"/>
<dbReference type="SUPFAM" id="SSF54909">
    <property type="entry name" value="Dimeric alpha+beta barrel"/>
    <property type="match status" value="1"/>
</dbReference>
<feature type="region of interest" description="Disordered" evidence="1">
    <location>
        <begin position="1"/>
        <end position="22"/>
    </location>
</feature>
<sequence>MSTVPEQPSAPATGDASPGADAPRTVRRFASVIRLRPEKEAEYRALHADAWPQVLATLKRARIGNYSIFLRDGLLFSYLEYDGEDYDADQALIAADPTTRRWWELTDPCQQPVESAAAGESWAPAEEVFHLD</sequence>
<dbReference type="InterPro" id="IPR011008">
    <property type="entry name" value="Dimeric_a/b-barrel"/>
</dbReference>
<dbReference type="EMBL" id="CP108313">
    <property type="protein sequence ID" value="WTW72349.1"/>
    <property type="molecule type" value="Genomic_DNA"/>
</dbReference>
<organism evidence="2">
    <name type="scientific">Streptomyces sp. NBC_00008</name>
    <dbReference type="NCBI Taxonomy" id="2903610"/>
    <lineage>
        <taxon>Bacteria</taxon>
        <taxon>Bacillati</taxon>
        <taxon>Actinomycetota</taxon>
        <taxon>Actinomycetes</taxon>
        <taxon>Kitasatosporales</taxon>
        <taxon>Streptomycetaceae</taxon>
        <taxon>Streptomyces</taxon>
    </lineage>
</organism>
<evidence type="ECO:0000256" key="1">
    <source>
        <dbReference type="SAM" id="MobiDB-lite"/>
    </source>
</evidence>
<accession>A0AAU2VYD5</accession>
<dbReference type="PANTHER" id="PTHR34389:SF2">
    <property type="entry name" value="L-RHAMNOSE MUTAROTASE"/>
    <property type="match status" value="1"/>
</dbReference>